<dbReference type="RefSeq" id="WP_014981443.1">
    <property type="nucleotide sequence ID" value="NC_018681.1"/>
</dbReference>
<evidence type="ECO:0008006" key="5">
    <source>
        <dbReference type="Google" id="ProtNLM"/>
    </source>
</evidence>
<sequence length="347" mass="36844">MRIAVASRVAVAAAILSAVAGLGAASPAAATGGALAVPPGRQASIATETALLSWDGKRETLVFDLNLLADTDNAVLVVPTPSRASLEPVAETTFVDLNRLTLPEIVTERRWFGAGAPTGASDGPYQTTLEDLTGPLETFHFTGAQLADMRTWLAATGYALRPEANTALDEYGRDGWSFVAIRLTRPGSTTGTPSLTGRIDPIRLSFATERPVYPMRISGTAPQRLQLYVLSDHRMTRSDPDATTQTVDVEFAGRIADTSNPTLTGMADSGRNYLTKMSVAITDPSNRTTDFTFAAAPTDDEVRGRLTVLEPVEFLGMPAGPVILAPATAAAALVLFALFRTLRRQPK</sequence>
<name>K0EH31_NOCB7</name>
<gene>
    <name evidence="3" type="ORF">O3I_003100</name>
</gene>
<dbReference type="AlphaFoldDB" id="K0EH31"/>
<keyword evidence="1" id="KW-0812">Transmembrane</keyword>
<evidence type="ECO:0000313" key="4">
    <source>
        <dbReference type="Proteomes" id="UP000006304"/>
    </source>
</evidence>
<dbReference type="HOGENOM" id="CLU_064735_0_0_11"/>
<keyword evidence="1" id="KW-0472">Membrane</keyword>
<proteinExistence type="predicted"/>
<evidence type="ECO:0000313" key="3">
    <source>
        <dbReference type="EMBL" id="AFT98582.1"/>
    </source>
</evidence>
<feature type="signal peptide" evidence="2">
    <location>
        <begin position="1"/>
        <end position="20"/>
    </location>
</feature>
<evidence type="ECO:0000256" key="2">
    <source>
        <dbReference type="SAM" id="SignalP"/>
    </source>
</evidence>
<feature type="transmembrane region" description="Helical" evidence="1">
    <location>
        <begin position="319"/>
        <end position="339"/>
    </location>
</feature>
<keyword evidence="2" id="KW-0732">Signal</keyword>
<dbReference type="Proteomes" id="UP000006304">
    <property type="component" value="Chromosome"/>
</dbReference>
<reference evidence="3 4" key="1">
    <citation type="journal article" date="2012" name="J. Bacteriol.">
        <title>Complete genome sequence of Nocardia brasiliensis HUJEG-1.</title>
        <authorList>
            <person name="Vera-Cabrera L."/>
            <person name="Ortiz-Lopez R."/>
            <person name="Elizondo-Gonzalez R."/>
            <person name="Perez-Maya A.A."/>
            <person name="Ocampo-Candiani J."/>
        </authorList>
    </citation>
    <scope>NUCLEOTIDE SEQUENCE [LARGE SCALE GENOMIC DNA]</scope>
    <source>
        <strain evidence="4">ATCC 700358</strain>
    </source>
</reference>
<dbReference type="EMBL" id="CP003876">
    <property type="protein sequence ID" value="AFT98582.1"/>
    <property type="molecule type" value="Genomic_DNA"/>
</dbReference>
<dbReference type="eggNOG" id="COG4402">
    <property type="taxonomic scope" value="Bacteria"/>
</dbReference>
<keyword evidence="4" id="KW-1185">Reference proteome</keyword>
<dbReference type="InterPro" id="IPR019283">
    <property type="entry name" value="DUF2330"/>
</dbReference>
<keyword evidence="1" id="KW-1133">Transmembrane helix</keyword>
<dbReference type="Pfam" id="PF10092">
    <property type="entry name" value="DUF2330"/>
    <property type="match status" value="1"/>
</dbReference>
<organism evidence="3 4">
    <name type="scientific">Nocardia brasiliensis (strain ATCC 700358 / HUJEG-1)</name>
    <dbReference type="NCBI Taxonomy" id="1133849"/>
    <lineage>
        <taxon>Bacteria</taxon>
        <taxon>Bacillati</taxon>
        <taxon>Actinomycetota</taxon>
        <taxon>Actinomycetes</taxon>
        <taxon>Mycobacteriales</taxon>
        <taxon>Nocardiaceae</taxon>
        <taxon>Nocardia</taxon>
    </lineage>
</organism>
<feature type="chain" id="PRO_5039526452" description="DUF2330 domain-containing protein" evidence="2">
    <location>
        <begin position="21"/>
        <end position="347"/>
    </location>
</feature>
<accession>K0EH31</accession>
<dbReference type="KEGG" id="nbr:O3I_003100"/>
<dbReference type="STRING" id="1133849.O3I_003100"/>
<protein>
    <recommendedName>
        <fullName evidence="5">DUF2330 domain-containing protein</fullName>
    </recommendedName>
</protein>
<evidence type="ECO:0000256" key="1">
    <source>
        <dbReference type="SAM" id="Phobius"/>
    </source>
</evidence>